<feature type="transmembrane region" description="Helical" evidence="2">
    <location>
        <begin position="168"/>
        <end position="186"/>
    </location>
</feature>
<proteinExistence type="evidence at transcript level"/>
<keyword evidence="2" id="KW-1133">Transmembrane helix</keyword>
<feature type="transmembrane region" description="Helical" evidence="2">
    <location>
        <begin position="12"/>
        <end position="37"/>
    </location>
</feature>
<feature type="compositionally biased region" description="Polar residues" evidence="1">
    <location>
        <begin position="357"/>
        <end position="373"/>
    </location>
</feature>
<reference evidence="3" key="1">
    <citation type="journal article" date="2015" name="Sci. Rep.">
        <title>Tissue- and time-dependent transcription in Ixodes ricinus salivary glands and midguts when blood feeding on the vertebrate host.</title>
        <authorList>
            <person name="Kotsyfakis M."/>
            <person name="Schwarz A."/>
            <person name="Erhart J."/>
            <person name="Ribeiro J.M."/>
        </authorList>
    </citation>
    <scope>NUCLEOTIDE SEQUENCE</scope>
    <source>
        <tissue evidence="3">Salivary gland and midgut</tissue>
    </source>
</reference>
<keyword evidence="2" id="KW-0812">Transmembrane</keyword>
<organism evidence="3">
    <name type="scientific">Ixodes ricinus</name>
    <name type="common">Common tick</name>
    <name type="synonym">Acarus ricinus</name>
    <dbReference type="NCBI Taxonomy" id="34613"/>
    <lineage>
        <taxon>Eukaryota</taxon>
        <taxon>Metazoa</taxon>
        <taxon>Ecdysozoa</taxon>
        <taxon>Arthropoda</taxon>
        <taxon>Chelicerata</taxon>
        <taxon>Arachnida</taxon>
        <taxon>Acari</taxon>
        <taxon>Parasitiformes</taxon>
        <taxon>Ixodida</taxon>
        <taxon>Ixodoidea</taxon>
        <taxon>Ixodidae</taxon>
        <taxon>Ixodinae</taxon>
        <taxon>Ixodes</taxon>
    </lineage>
</organism>
<feature type="transmembrane region" description="Helical" evidence="2">
    <location>
        <begin position="107"/>
        <end position="126"/>
    </location>
</feature>
<evidence type="ECO:0000256" key="2">
    <source>
        <dbReference type="SAM" id="Phobius"/>
    </source>
</evidence>
<sequence length="431" mass="48996">MKGKWMAYLQFWNLIELIFCITGLCYIACCLAEFVALENLLGHVHHKRMNIFEFSLVLATWQHASRTLLGFLIFINTLSLLRVFYIIQQSWMFQFISIISRVWKESACLCVCWMVILGSGSFLSQVKLRAGVVHLTTTIFREIASSFGLVSQVTMVYPWNHVGELLEIGTWILGTTVTFAAVKALNIQQKKVFKHRSIDGMNIRLLVMGLKERLSILFGKSIYGQEPSGDCRKLHGEFLLFELEKLMDELVQKADQLFPQCSIDAFTESTLACNPNLAPLNEDGGASSSSLSHPIFEGSDLLKTGNGCRTSSPNSIYFASSSEKSMEHRHVEHRSAFHRRRRVLDLHRTALKVSKRSLAQMSKQSLRQKTTALRGSLSELSSSSSSSLQRARRQNERLAHFRQLRTKSREKVHNGNVRTVWDDRVLAYLKG</sequence>
<accession>V5GZS1</accession>
<feature type="transmembrane region" description="Helical" evidence="2">
    <location>
        <begin position="68"/>
        <end position="87"/>
    </location>
</feature>
<keyword evidence="2" id="KW-0472">Membrane</keyword>
<dbReference type="AlphaFoldDB" id="V5GZS1"/>
<evidence type="ECO:0000256" key="1">
    <source>
        <dbReference type="SAM" id="MobiDB-lite"/>
    </source>
</evidence>
<dbReference type="EMBL" id="GANP01014494">
    <property type="protein sequence ID" value="JAB69974.1"/>
    <property type="molecule type" value="mRNA"/>
</dbReference>
<evidence type="ECO:0000313" key="3">
    <source>
        <dbReference type="EMBL" id="JAB69974.1"/>
    </source>
</evidence>
<feature type="compositionally biased region" description="Low complexity" evidence="1">
    <location>
        <begin position="376"/>
        <end position="388"/>
    </location>
</feature>
<feature type="region of interest" description="Disordered" evidence="1">
    <location>
        <begin position="357"/>
        <end position="395"/>
    </location>
</feature>
<protein>
    <submittedName>
        <fullName evidence="3">Uncharacterized protein</fullName>
    </submittedName>
</protein>
<name>V5GZS1_IXORI</name>